<name>A0A8B5XU68_9BACI</name>
<dbReference type="Proteomes" id="UP000317770">
    <property type="component" value="Unassembled WGS sequence"/>
</dbReference>
<keyword evidence="2" id="KW-1133">Transmembrane helix</keyword>
<dbReference type="EMBL" id="VNKI01000011">
    <property type="protein sequence ID" value="TVX77819.1"/>
    <property type="molecule type" value="Genomic_DNA"/>
</dbReference>
<feature type="transmembrane region" description="Helical" evidence="2">
    <location>
        <begin position="16"/>
        <end position="36"/>
    </location>
</feature>
<gene>
    <name evidence="3" type="ORF">FQP34_22055</name>
</gene>
<dbReference type="AlphaFoldDB" id="A0A8B5XU68"/>
<sequence length="253" mass="28150">METEKNKKGYIRVGHLVYIIIIAVIVLAFFLVFALGDSKTASTTIGTASTVSSLILSVIAIVMTLIDVAGQRQSMLDLKETADKLQKSNESATDLTEKLMAKIIELQEMKEQMVEAITESSEWRKELIGKIEGLKQKGDYKPEDVEKIMKDMEDALEAKKAVLGIGRNYVRTANSDLDITEIIKSLKKKYNKGEKIERILFGLNLGHDYNITYAMVQKIIKDLSESGYISVNTNQDGTSIVTFNSGKVSDDAR</sequence>
<feature type="transmembrane region" description="Helical" evidence="2">
    <location>
        <begin position="48"/>
        <end position="69"/>
    </location>
</feature>
<comment type="caution">
    <text evidence="3">The sequence shown here is derived from an EMBL/GenBank/DDBJ whole genome shotgun (WGS) entry which is preliminary data.</text>
</comment>
<evidence type="ECO:0000256" key="2">
    <source>
        <dbReference type="SAM" id="Phobius"/>
    </source>
</evidence>
<accession>A0A8B5XU68</accession>
<dbReference type="RefSeq" id="WP_144480368.1">
    <property type="nucleotide sequence ID" value="NZ_VNKI01000011.1"/>
</dbReference>
<evidence type="ECO:0000313" key="3">
    <source>
        <dbReference type="EMBL" id="TVX77819.1"/>
    </source>
</evidence>
<evidence type="ECO:0000256" key="1">
    <source>
        <dbReference type="SAM" id="Coils"/>
    </source>
</evidence>
<proteinExistence type="predicted"/>
<organism evidence="3 4">
    <name type="scientific">Peribacillus simplex</name>
    <dbReference type="NCBI Taxonomy" id="1478"/>
    <lineage>
        <taxon>Bacteria</taxon>
        <taxon>Bacillati</taxon>
        <taxon>Bacillota</taxon>
        <taxon>Bacilli</taxon>
        <taxon>Bacillales</taxon>
        <taxon>Bacillaceae</taxon>
        <taxon>Peribacillus</taxon>
    </lineage>
</organism>
<evidence type="ECO:0000313" key="4">
    <source>
        <dbReference type="Proteomes" id="UP000317770"/>
    </source>
</evidence>
<reference evidence="3 4" key="1">
    <citation type="submission" date="2019-07" db="EMBL/GenBank/DDBJ databases">
        <title>Genome assembly of Bacillus simplex strain GGC-P6A.</title>
        <authorList>
            <person name="Jennings M.E."/>
            <person name="Barton H.A."/>
        </authorList>
    </citation>
    <scope>NUCLEOTIDE SEQUENCE [LARGE SCALE GENOMIC DNA]</scope>
    <source>
        <strain evidence="3 4">GGC-P6A</strain>
    </source>
</reference>
<keyword evidence="1" id="KW-0175">Coiled coil</keyword>
<protein>
    <submittedName>
        <fullName evidence="3">Uncharacterized protein</fullName>
    </submittedName>
</protein>
<keyword evidence="2" id="KW-0812">Transmembrane</keyword>
<keyword evidence="2" id="KW-0472">Membrane</keyword>
<feature type="coiled-coil region" evidence="1">
    <location>
        <begin position="75"/>
        <end position="126"/>
    </location>
</feature>